<keyword evidence="2 12" id="KW-0639">Primosome</keyword>
<comment type="caution">
    <text evidence="12">Lacks conserved residue(s) required for the propagation of feature annotation.</text>
</comment>
<keyword evidence="7" id="KW-0863">Zinc-finger</keyword>
<evidence type="ECO:0000256" key="13">
    <source>
        <dbReference type="PIRNR" id="PIRNR002811"/>
    </source>
</evidence>
<evidence type="ECO:0000313" key="16">
    <source>
        <dbReference type="EMBL" id="RYC32794.1"/>
    </source>
</evidence>
<dbReference type="GO" id="GO:0000428">
    <property type="term" value="C:DNA-directed RNA polymerase complex"/>
    <property type="evidence" value="ECO:0007669"/>
    <property type="project" value="UniProtKB-KW"/>
</dbReference>
<feature type="compositionally biased region" description="Pro residues" evidence="14">
    <location>
        <begin position="450"/>
        <end position="465"/>
    </location>
</feature>
<feature type="compositionally biased region" description="Gly residues" evidence="14">
    <location>
        <begin position="424"/>
        <end position="446"/>
    </location>
</feature>
<dbReference type="InterPro" id="IPR037068">
    <property type="entry name" value="DNA_primase_core_N_sf"/>
</dbReference>
<keyword evidence="6 13" id="KW-0479">Metal-binding</keyword>
<dbReference type="InterPro" id="IPR006171">
    <property type="entry name" value="TOPRIM_dom"/>
</dbReference>
<dbReference type="Gene3D" id="3.90.980.10">
    <property type="entry name" value="DNA primase, catalytic core, N-terminal domain"/>
    <property type="match status" value="1"/>
</dbReference>
<sequence length="655" mass="70672">MRFTPEFLDEIKNRVNVSDVVGRRVRLKKQGREWRGLSPFNAEKTPSFYVNDAKMAWFDFSSGRNGNIFDFVMATDGLSFPEAVEALAGEAGLDLPKATAESVERDKKRTGLVEVMELAAQFFEAVLKGSHGGRGRDYVASRAIAPAVQAEFRLGYAPGERYALRDHLAGKGASVEVMCEAGLLNHGEGIAVPYDKFRDRVIFPIQDRSGRVIAFGGRALEKDVPAKYLNSPETPLFHKGHLLYNHHRARKAAQDRGAVVSVEGYIDVIAMHAAGFPNVVAGLGTALTIEQCELLWRMSPEPILCFDGDGAGRRAAAKALDTALPAITPEKTLRFAFLPDGQDPDDLAKSGGGGAIGAVLAGAKPLVEVLWSRETEATTLDTPERRAGLKHRLGELAKQIGDETLRRYYQQELYGRLDALTGGPRRGGNPGGGPGGGRAPQAGGGRPTSPFAPPGRPRFGSPPPLRGYRGSAPAQLSAGLARGPEAAGPGFKRRELEILTIVMNHPALLDHHAEGLSELAFEAPELGALRDRMVELLSEHVLDHETFKAALDLRGSGDLRRRVQALAERAPLWSTGPAAAPEDAELSLLQAMALHRKARDLHRDLQDARDALAREPSEGRWAELQAIQAHLATLEGTEAMVEGYGTLSGHRASGD</sequence>
<dbReference type="EC" id="2.7.7.101" evidence="12"/>
<reference evidence="16 17" key="2">
    <citation type="submission" date="2019-02" db="EMBL/GenBank/DDBJ databases">
        <title>'Lichenibacterium ramalinii' gen. nov. sp. nov., 'Lichenibacterium minor' gen. nov. sp. nov.</title>
        <authorList>
            <person name="Pankratov T."/>
        </authorList>
    </citation>
    <scope>NUCLEOTIDE SEQUENCE [LARGE SCALE GENOMIC DNA]</scope>
    <source>
        <strain evidence="16 17">RmlP026</strain>
    </source>
</reference>
<evidence type="ECO:0000256" key="8">
    <source>
        <dbReference type="ARBA" id="ARBA00022833"/>
    </source>
</evidence>
<dbReference type="GO" id="GO:0006269">
    <property type="term" value="P:DNA replication, synthesis of primer"/>
    <property type="evidence" value="ECO:0007669"/>
    <property type="project" value="UniProtKB-UniRule"/>
</dbReference>
<evidence type="ECO:0000256" key="7">
    <source>
        <dbReference type="ARBA" id="ARBA00022771"/>
    </source>
</evidence>
<dbReference type="PANTHER" id="PTHR30313:SF2">
    <property type="entry name" value="DNA PRIMASE"/>
    <property type="match status" value="1"/>
</dbReference>
<dbReference type="FunFam" id="3.40.1360.10:FF:000002">
    <property type="entry name" value="DNA primase"/>
    <property type="match status" value="1"/>
</dbReference>
<gene>
    <name evidence="12" type="primary">dnaG</name>
    <name evidence="16" type="ORF">D3273_06835</name>
</gene>
<reference evidence="16 17" key="1">
    <citation type="submission" date="2018-12" db="EMBL/GenBank/DDBJ databases">
        <authorList>
            <person name="Grouzdev D.S."/>
            <person name="Krutkina M.S."/>
        </authorList>
    </citation>
    <scope>NUCLEOTIDE SEQUENCE [LARGE SCALE GENOMIC DNA]</scope>
    <source>
        <strain evidence="16 17">RmlP026</strain>
    </source>
</reference>
<dbReference type="InterPro" id="IPR002694">
    <property type="entry name" value="Znf_CHC2"/>
</dbReference>
<dbReference type="GO" id="GO:0008270">
    <property type="term" value="F:zinc ion binding"/>
    <property type="evidence" value="ECO:0007669"/>
    <property type="project" value="UniProtKB-KW"/>
</dbReference>
<proteinExistence type="inferred from homology"/>
<evidence type="ECO:0000256" key="10">
    <source>
        <dbReference type="ARBA" id="ARBA00023125"/>
    </source>
</evidence>
<keyword evidence="9" id="KW-0460">Magnesium</keyword>
<dbReference type="SMART" id="SM00400">
    <property type="entry name" value="ZnF_CHCC"/>
    <property type="match status" value="1"/>
</dbReference>
<comment type="similarity">
    <text evidence="12 13">Belongs to the DnaG primase family.</text>
</comment>
<evidence type="ECO:0000256" key="4">
    <source>
        <dbReference type="ARBA" id="ARBA00022695"/>
    </source>
</evidence>
<dbReference type="InterPro" id="IPR030846">
    <property type="entry name" value="DnaG_bac"/>
</dbReference>
<dbReference type="SUPFAM" id="SSF57783">
    <property type="entry name" value="Zinc beta-ribbon"/>
    <property type="match status" value="1"/>
</dbReference>
<evidence type="ECO:0000259" key="15">
    <source>
        <dbReference type="PROSITE" id="PS50880"/>
    </source>
</evidence>
<dbReference type="SUPFAM" id="SSF56731">
    <property type="entry name" value="DNA primase core"/>
    <property type="match status" value="1"/>
</dbReference>
<feature type="region of interest" description="Disordered" evidence="14">
    <location>
        <begin position="419"/>
        <end position="474"/>
    </location>
</feature>
<evidence type="ECO:0000256" key="3">
    <source>
        <dbReference type="ARBA" id="ARBA00022679"/>
    </source>
</evidence>
<evidence type="ECO:0000256" key="9">
    <source>
        <dbReference type="ARBA" id="ARBA00022842"/>
    </source>
</evidence>
<dbReference type="Pfam" id="PF08275">
    <property type="entry name" value="DNAG_N"/>
    <property type="match status" value="1"/>
</dbReference>
<dbReference type="RefSeq" id="WP_129224829.1">
    <property type="nucleotide sequence ID" value="NZ_QYBB01000005.1"/>
</dbReference>
<comment type="caution">
    <text evidence="16">The sequence shown here is derived from an EMBL/GenBank/DDBJ whole genome shotgun (WGS) entry which is preliminary data.</text>
</comment>
<keyword evidence="1 12" id="KW-0240">DNA-directed RNA polymerase</keyword>
<name>A0A4V1RUY7_9HYPH</name>
<dbReference type="GO" id="GO:0003899">
    <property type="term" value="F:DNA-directed RNA polymerase activity"/>
    <property type="evidence" value="ECO:0007669"/>
    <property type="project" value="UniProtKB-UniRule"/>
</dbReference>
<dbReference type="PANTHER" id="PTHR30313">
    <property type="entry name" value="DNA PRIMASE"/>
    <property type="match status" value="1"/>
</dbReference>
<evidence type="ECO:0000256" key="6">
    <source>
        <dbReference type="ARBA" id="ARBA00022723"/>
    </source>
</evidence>
<evidence type="ECO:0000256" key="12">
    <source>
        <dbReference type="HAMAP-Rule" id="MF_00974"/>
    </source>
</evidence>
<dbReference type="SMART" id="SM00493">
    <property type="entry name" value="TOPRIM"/>
    <property type="match status" value="1"/>
</dbReference>
<keyword evidence="4 12" id="KW-0548">Nucleotidyltransferase</keyword>
<evidence type="ECO:0000256" key="5">
    <source>
        <dbReference type="ARBA" id="ARBA00022705"/>
    </source>
</evidence>
<dbReference type="Pfam" id="PF01807">
    <property type="entry name" value="Zn_ribbon_DnaG"/>
    <property type="match status" value="1"/>
</dbReference>
<dbReference type="InterPro" id="IPR036977">
    <property type="entry name" value="DNA_primase_Znf_CHC2"/>
</dbReference>
<dbReference type="PROSITE" id="PS50880">
    <property type="entry name" value="TOPRIM"/>
    <property type="match status" value="1"/>
</dbReference>
<keyword evidence="8 13" id="KW-0862">Zinc</keyword>
<dbReference type="AlphaFoldDB" id="A0A4V1RUY7"/>
<evidence type="ECO:0000313" key="17">
    <source>
        <dbReference type="Proteomes" id="UP000290759"/>
    </source>
</evidence>
<dbReference type="HAMAP" id="MF_00974">
    <property type="entry name" value="DNA_primase_DnaG"/>
    <property type="match status" value="1"/>
</dbReference>
<evidence type="ECO:0000256" key="14">
    <source>
        <dbReference type="SAM" id="MobiDB-lite"/>
    </source>
</evidence>
<comment type="function">
    <text evidence="12 13">RNA polymerase that catalyzes the synthesis of short RNA molecules used as primers for DNA polymerase during DNA replication.</text>
</comment>
<dbReference type="Pfam" id="PF13155">
    <property type="entry name" value="Toprim_2"/>
    <property type="match status" value="1"/>
</dbReference>
<keyword evidence="5 12" id="KW-0235">DNA replication</keyword>
<evidence type="ECO:0000256" key="1">
    <source>
        <dbReference type="ARBA" id="ARBA00022478"/>
    </source>
</evidence>
<dbReference type="Gene3D" id="3.90.580.10">
    <property type="entry name" value="Zinc finger, CHC2-type domain"/>
    <property type="match status" value="1"/>
</dbReference>
<dbReference type="NCBIfam" id="TIGR01391">
    <property type="entry name" value="dnaG"/>
    <property type="match status" value="1"/>
</dbReference>
<dbReference type="Gene3D" id="3.40.1360.10">
    <property type="match status" value="1"/>
</dbReference>
<dbReference type="CDD" id="cd03364">
    <property type="entry name" value="TOPRIM_DnaG_primases"/>
    <property type="match status" value="1"/>
</dbReference>
<dbReference type="Proteomes" id="UP000290759">
    <property type="component" value="Unassembled WGS sequence"/>
</dbReference>
<dbReference type="EMBL" id="QYBB01000005">
    <property type="protein sequence ID" value="RYC32794.1"/>
    <property type="molecule type" value="Genomic_DNA"/>
</dbReference>
<dbReference type="OrthoDB" id="9803773at2"/>
<dbReference type="InterPro" id="IPR034151">
    <property type="entry name" value="TOPRIM_DnaG_bac"/>
</dbReference>
<feature type="domain" description="Toprim" evidence="15">
    <location>
        <begin position="257"/>
        <end position="339"/>
    </location>
</feature>
<evidence type="ECO:0000256" key="2">
    <source>
        <dbReference type="ARBA" id="ARBA00022515"/>
    </source>
</evidence>
<dbReference type="GO" id="GO:0003677">
    <property type="term" value="F:DNA binding"/>
    <property type="evidence" value="ECO:0007669"/>
    <property type="project" value="UniProtKB-KW"/>
</dbReference>
<comment type="cofactor">
    <cofactor evidence="13">
        <name>Zn(2+)</name>
        <dbReference type="ChEBI" id="CHEBI:29105"/>
    </cofactor>
    <text evidence="13">Binds 1 zinc ion per monomer.</text>
</comment>
<organism evidence="16 17">
    <name type="scientific">Lichenibacterium minor</name>
    <dbReference type="NCBI Taxonomy" id="2316528"/>
    <lineage>
        <taxon>Bacteria</taxon>
        <taxon>Pseudomonadati</taxon>
        <taxon>Pseudomonadota</taxon>
        <taxon>Alphaproteobacteria</taxon>
        <taxon>Hyphomicrobiales</taxon>
        <taxon>Lichenihabitantaceae</taxon>
        <taxon>Lichenibacterium</taxon>
    </lineage>
</organism>
<dbReference type="InterPro" id="IPR013264">
    <property type="entry name" value="DNAG_N"/>
</dbReference>
<accession>A0A4V1RUY7</accession>
<keyword evidence="3 12" id="KW-0808">Transferase</keyword>
<dbReference type="GO" id="GO:0005737">
    <property type="term" value="C:cytoplasm"/>
    <property type="evidence" value="ECO:0007669"/>
    <property type="project" value="TreeGrafter"/>
</dbReference>
<keyword evidence="10 12" id="KW-0238">DNA-binding</keyword>
<evidence type="ECO:0000256" key="11">
    <source>
        <dbReference type="ARBA" id="ARBA00023163"/>
    </source>
</evidence>
<dbReference type="PIRSF" id="PIRSF002811">
    <property type="entry name" value="DnaG"/>
    <property type="match status" value="1"/>
</dbReference>
<comment type="catalytic activity">
    <reaction evidence="12">
        <text>ssDNA + n NTP = ssDNA/pppN(pN)n-1 hybrid + (n-1) diphosphate.</text>
        <dbReference type="EC" id="2.7.7.101"/>
    </reaction>
</comment>
<keyword evidence="17" id="KW-1185">Reference proteome</keyword>
<comment type="subunit">
    <text evidence="12">Monomer. Interacts with DnaB.</text>
</comment>
<protein>
    <recommendedName>
        <fullName evidence="12 13">DNA primase</fullName>
        <ecNumber evidence="12">2.7.7.101</ecNumber>
    </recommendedName>
</protein>
<dbReference type="GO" id="GO:1990077">
    <property type="term" value="C:primosome complex"/>
    <property type="evidence" value="ECO:0007669"/>
    <property type="project" value="UniProtKB-KW"/>
</dbReference>
<keyword evidence="11 12" id="KW-0804">Transcription</keyword>
<dbReference type="InterPro" id="IPR050219">
    <property type="entry name" value="DnaG_primase"/>
</dbReference>
<dbReference type="InterPro" id="IPR006295">
    <property type="entry name" value="DNA_primase_DnaG"/>
</dbReference>